<dbReference type="PANTHER" id="PTHR43133">
    <property type="entry name" value="RNA POLYMERASE ECF-TYPE SIGMA FACTO"/>
    <property type="match status" value="1"/>
</dbReference>
<evidence type="ECO:0000256" key="2">
    <source>
        <dbReference type="ARBA" id="ARBA00023015"/>
    </source>
</evidence>
<proteinExistence type="inferred from homology"/>
<evidence type="ECO:0000313" key="8">
    <source>
        <dbReference type="Proteomes" id="UP001596492"/>
    </source>
</evidence>
<dbReference type="SUPFAM" id="SSF88659">
    <property type="entry name" value="Sigma3 and sigma4 domains of RNA polymerase sigma factors"/>
    <property type="match status" value="1"/>
</dbReference>
<dbReference type="NCBIfam" id="TIGR02937">
    <property type="entry name" value="sigma70-ECF"/>
    <property type="match status" value="1"/>
</dbReference>
<dbReference type="Gene3D" id="1.10.10.10">
    <property type="entry name" value="Winged helix-like DNA-binding domain superfamily/Winged helix DNA-binding domain"/>
    <property type="match status" value="1"/>
</dbReference>
<dbReference type="InterPro" id="IPR039425">
    <property type="entry name" value="RNA_pol_sigma-70-like"/>
</dbReference>
<dbReference type="InterPro" id="IPR036388">
    <property type="entry name" value="WH-like_DNA-bd_sf"/>
</dbReference>
<keyword evidence="3" id="KW-0731">Sigma factor</keyword>
<dbReference type="InterPro" id="IPR013249">
    <property type="entry name" value="RNA_pol_sigma70_r4_t2"/>
</dbReference>
<evidence type="ECO:0000259" key="5">
    <source>
        <dbReference type="Pfam" id="PF04542"/>
    </source>
</evidence>
<dbReference type="Pfam" id="PF08281">
    <property type="entry name" value="Sigma70_r4_2"/>
    <property type="match status" value="1"/>
</dbReference>
<dbReference type="Pfam" id="PF04542">
    <property type="entry name" value="Sigma70_r2"/>
    <property type="match status" value="1"/>
</dbReference>
<dbReference type="Gene3D" id="1.10.1740.10">
    <property type="match status" value="1"/>
</dbReference>
<dbReference type="SUPFAM" id="SSF88946">
    <property type="entry name" value="Sigma2 domain of RNA polymerase sigma factors"/>
    <property type="match status" value="1"/>
</dbReference>
<dbReference type="Proteomes" id="UP001596492">
    <property type="component" value="Unassembled WGS sequence"/>
</dbReference>
<evidence type="ECO:0000256" key="3">
    <source>
        <dbReference type="ARBA" id="ARBA00023082"/>
    </source>
</evidence>
<comment type="caution">
    <text evidence="7">The sequence shown here is derived from an EMBL/GenBank/DDBJ whole genome shotgun (WGS) entry which is preliminary data.</text>
</comment>
<dbReference type="PANTHER" id="PTHR43133:SF63">
    <property type="entry name" value="RNA POLYMERASE SIGMA FACTOR FECI-RELATED"/>
    <property type="match status" value="1"/>
</dbReference>
<sequence>MSRIFEAFVENENAIRRVVARYCARPEDVDELVQETFLKCFAAELKAEIQEPKHFLLRAAKNTALSEIKKKRNTTTDYLEDSADKDVLVDEGQFSPETRYDGRRKLAVLAMAIGSLSADDQRMLLMRKMEHLKFKQIALRMDVSVSTVQKRVAAALLHCNAFFRSRGYDPIEFGGHSLTPKSSNIAGWPQKSTRRELDND</sequence>
<feature type="domain" description="RNA polymerase sigma factor 70 region 4 type 2" evidence="6">
    <location>
        <begin position="109"/>
        <end position="159"/>
    </location>
</feature>
<accession>A0ABW2IQB5</accession>
<feature type="domain" description="RNA polymerase sigma-70 region 2" evidence="5">
    <location>
        <begin position="10"/>
        <end position="73"/>
    </location>
</feature>
<dbReference type="EMBL" id="JBHTBR010000009">
    <property type="protein sequence ID" value="MFC7293056.1"/>
    <property type="molecule type" value="Genomic_DNA"/>
</dbReference>
<dbReference type="RefSeq" id="WP_382169130.1">
    <property type="nucleotide sequence ID" value="NZ_JBHTBR010000009.1"/>
</dbReference>
<evidence type="ECO:0000256" key="4">
    <source>
        <dbReference type="ARBA" id="ARBA00023163"/>
    </source>
</evidence>
<name>A0ABW2IQB5_9PROT</name>
<organism evidence="7 8">
    <name type="scientific">Hirschia litorea</name>
    <dbReference type="NCBI Taxonomy" id="1199156"/>
    <lineage>
        <taxon>Bacteria</taxon>
        <taxon>Pseudomonadati</taxon>
        <taxon>Pseudomonadota</taxon>
        <taxon>Alphaproteobacteria</taxon>
        <taxon>Hyphomonadales</taxon>
        <taxon>Hyphomonadaceae</taxon>
        <taxon>Hirschia</taxon>
    </lineage>
</organism>
<protein>
    <submittedName>
        <fullName evidence="7">RNA polymerase sigma factor</fullName>
    </submittedName>
</protein>
<gene>
    <name evidence="7" type="ORF">ACFQS8_15650</name>
</gene>
<keyword evidence="4" id="KW-0804">Transcription</keyword>
<reference evidence="8" key="1">
    <citation type="journal article" date="2019" name="Int. J. Syst. Evol. Microbiol.">
        <title>The Global Catalogue of Microorganisms (GCM) 10K type strain sequencing project: providing services to taxonomists for standard genome sequencing and annotation.</title>
        <authorList>
            <consortium name="The Broad Institute Genomics Platform"/>
            <consortium name="The Broad Institute Genome Sequencing Center for Infectious Disease"/>
            <person name="Wu L."/>
            <person name="Ma J."/>
        </authorList>
    </citation>
    <scope>NUCLEOTIDE SEQUENCE [LARGE SCALE GENOMIC DNA]</scope>
    <source>
        <strain evidence="8">CCUG 51308</strain>
    </source>
</reference>
<keyword evidence="2" id="KW-0805">Transcription regulation</keyword>
<dbReference type="InterPro" id="IPR014284">
    <property type="entry name" value="RNA_pol_sigma-70_dom"/>
</dbReference>
<evidence type="ECO:0000256" key="1">
    <source>
        <dbReference type="ARBA" id="ARBA00010641"/>
    </source>
</evidence>
<keyword evidence="8" id="KW-1185">Reference proteome</keyword>
<comment type="similarity">
    <text evidence="1">Belongs to the sigma-70 factor family. ECF subfamily.</text>
</comment>
<dbReference type="InterPro" id="IPR013324">
    <property type="entry name" value="RNA_pol_sigma_r3/r4-like"/>
</dbReference>
<dbReference type="InterPro" id="IPR013325">
    <property type="entry name" value="RNA_pol_sigma_r2"/>
</dbReference>
<dbReference type="InterPro" id="IPR007627">
    <property type="entry name" value="RNA_pol_sigma70_r2"/>
</dbReference>
<evidence type="ECO:0000259" key="6">
    <source>
        <dbReference type="Pfam" id="PF08281"/>
    </source>
</evidence>
<evidence type="ECO:0000313" key="7">
    <source>
        <dbReference type="EMBL" id="MFC7293056.1"/>
    </source>
</evidence>